<evidence type="ECO:0000313" key="1">
    <source>
        <dbReference type="EMBL" id="KAJ8118383.1"/>
    </source>
</evidence>
<dbReference type="Proteomes" id="UP001153331">
    <property type="component" value="Unassembled WGS sequence"/>
</dbReference>
<sequence>MPRTRIEVTRRKRCAVCGDSAGLIVKTAGGRVVGRRSAYSRALSLRGLASWVEPHRDLQNFRATNVTPLRASIATMDDLENLEFLSLVSKVTSEIQNHLGVSDKTLAEFVIDQHASAKGVDDFKEQLEAMGAEFPQSLVESIDRLILTLHPKYKNKGTNGAKAVEQDDDSRDRKTRVFKGLAIADKELDFSDPEDAPANNAPEPDALDDTFAMLEGLAGKGAATGKAKERSRKRSMSPYSSDDDRGSKRHRRRERDEPRSRSRSRGRRQQEHDDLVFEDEFGRTRTVKRHDKQRSRKKYRDEDLDEFRRQPTPELDDEPVLYKVYNGKVTGVKDFGAFVNLQGVKGKVDGLVHVSQIQEGGRVNHPSDLLSRWQEVKVKVIKMENGRISLSMKEVDQQSGRDLAPSKRIESFGSGANSQALGGIPGLMDGGVPVVEDGYNSRKNGMRKRMTSPERWEIKQLIASGVIPKSDYPDIDEDYNAHIAGEGGFEEEEDVDIEVREEEPPFLAGQTKQSLELSPIRIIKAPDGSLNRAAMSGDTLAKERRDLRQQEAQEKAAQEAANVDLSSQWNDPMAQQRQFASDLRNTRRDQPTEAMPEWKKISTNSKDASFGKRTNMSIKEQRESLPVFKFRKQLLEAVAAHQILIVVGDTGSGKTTQMTQYLAEAGYANELVIGCTQPRRVAAMSVAKRVAEEVGCKLGNEVGYTIRFEDNTSPDTRIKYMTDGILQREILLDPMLNKYSCIMLDEAHERTIATDVLFGLLKKTLKRRPDMKLIVTSATLDADKFSEYFYKCPIFSIPGRTFPVEVMYSREPESDYLDAALVTVMQIHLTEPAGDILLFLTGKEEIDSSCEIISERMKALGPNVPELMILPIYGALPSEVASRIFEPAPAGTRKCVIATNIAETSLTIDGIYYVVDPGFVKQSSYDGKLGMDRLQITPISQAQARQRSGRAGRTGPGKCFRLYTEAAFQNEMLPTTIPEIQRQNLSNTILMLKAMGINDLLHFDFMDPPPTNTMLTALEELYQLGSLDDEGLLTRLGRQMADFPMDPTLSKALIKSTELQCSDEVLTIVAMISATQSVFHRPREKQQQADQKKQKFNDPSGDHITLLNVYNGWKQGGFSTPWCHENFVIPRNMQRVKDVRNQLLQIMARHKHTVVSCGRNTIKVRQALCSGFFRNSARKDPAEGYKTLVEGTPVYLHPSSSLFGKPAEHVIYHSLVETTKEYMHVCSAIEPKWLVEAAPTFFKVAPTDRLSKRKKAERIQPLHNKFQGEDDWRLSAQRRAGRGGGGTWG</sequence>
<proteinExistence type="predicted"/>
<reference evidence="1" key="1">
    <citation type="submission" date="2022-11" db="EMBL/GenBank/DDBJ databases">
        <title>Genome Sequence of Boeremia exigua.</title>
        <authorList>
            <person name="Buettner E."/>
        </authorList>
    </citation>
    <scope>NUCLEOTIDE SEQUENCE</scope>
    <source>
        <strain evidence="1">CU02</strain>
    </source>
</reference>
<evidence type="ECO:0000313" key="2">
    <source>
        <dbReference type="Proteomes" id="UP001153331"/>
    </source>
</evidence>
<dbReference type="EMBL" id="JAPHNI010000021">
    <property type="protein sequence ID" value="KAJ8118383.1"/>
    <property type="molecule type" value="Genomic_DNA"/>
</dbReference>
<organism evidence="1 2">
    <name type="scientific">Boeremia exigua</name>
    <dbReference type="NCBI Taxonomy" id="749465"/>
    <lineage>
        <taxon>Eukaryota</taxon>
        <taxon>Fungi</taxon>
        <taxon>Dikarya</taxon>
        <taxon>Ascomycota</taxon>
        <taxon>Pezizomycotina</taxon>
        <taxon>Dothideomycetes</taxon>
        <taxon>Pleosporomycetidae</taxon>
        <taxon>Pleosporales</taxon>
        <taxon>Pleosporineae</taxon>
        <taxon>Didymellaceae</taxon>
        <taxon>Boeremia</taxon>
    </lineage>
</organism>
<protein>
    <submittedName>
        <fullName evidence="1">Uncharacterized protein</fullName>
    </submittedName>
</protein>
<accession>A0ACC2IT77</accession>
<comment type="caution">
    <text evidence="1">The sequence shown here is derived from an EMBL/GenBank/DDBJ whole genome shotgun (WGS) entry which is preliminary data.</text>
</comment>
<keyword evidence="2" id="KW-1185">Reference proteome</keyword>
<name>A0ACC2IT77_9PLEO</name>
<gene>
    <name evidence="1" type="ORF">OPT61_g645</name>
</gene>